<evidence type="ECO:0000313" key="2">
    <source>
        <dbReference type="EMBL" id="ALE17617.1"/>
    </source>
</evidence>
<dbReference type="SUPFAM" id="SSF52540">
    <property type="entry name" value="P-loop containing nucleoside triphosphate hydrolases"/>
    <property type="match status" value="1"/>
</dbReference>
<dbReference type="AlphaFoldDB" id="A0A0M4LWD7"/>
<dbReference type="RefSeq" id="WP_061926660.1">
    <property type="nucleotide sequence ID" value="NZ_CP012669.1"/>
</dbReference>
<reference evidence="2 3" key="1">
    <citation type="submission" date="2015-09" db="EMBL/GenBank/DDBJ databases">
        <title>Complete genome sequence of a benzo[a]pyrene-degrading bacterium Altererythrobacter epoxidivorans CGMCC 1.7731T.</title>
        <authorList>
            <person name="Li Z."/>
            <person name="Cheng H."/>
            <person name="Huo Y."/>
            <person name="Xu X."/>
        </authorList>
    </citation>
    <scope>NUCLEOTIDE SEQUENCE [LARGE SCALE GENOMIC DNA]</scope>
    <source>
        <strain evidence="2 3">CGMCC 1.7731</strain>
    </source>
</reference>
<proteinExistence type="predicted"/>
<dbReference type="PANTHER" id="PTHR30121">
    <property type="entry name" value="UNCHARACTERIZED PROTEIN YJGR-RELATED"/>
    <property type="match status" value="1"/>
</dbReference>
<dbReference type="InterPro" id="IPR027417">
    <property type="entry name" value="P-loop_NTPase"/>
</dbReference>
<dbReference type="STRING" id="361183.AMC99_02342"/>
<evidence type="ECO:0000313" key="3">
    <source>
        <dbReference type="Proteomes" id="UP000057938"/>
    </source>
</evidence>
<sequence>MSQIFLGLAENGEKQYLDLSRANRHGLIAGATGTGKTVTLQGLAESFSAEGVPVFVADVKGDLSGIAMPGSPTFKHADKLESRAKELGMDDYGYSDNPVVFWDLYGKQGHPIRTTVSEMGPLLLSRLLDLNETQEGVLQIVFRHADENGLLLLDFGDLQSVLAWAAENAKELSGVYGNVSKQSVGTIQRQLLSFESQGADMFFGEPALEIDDFIKVDEQGRGYVNVLAADQLMRSPKLYATFLLWLLAELFESLPEVGDPEKPKLVFFFDEAHLLFDDAPKALSDKIEQVVRLIRSKGVGVYFCTQNPIDIPEEVAGQLGNRVQHALRAFTPRDQRAIKAAAETFRINPDLDVAQAITELKVGEALVSTLDEDGAPTIVQRTLIKPPRSRLGPVTPKERAIIQSISPVDGKYDTTVDRESAEEVLAAKAVDAAETAEEVEEKGREEVGKRSRKTTSLWEKAGKAAMGAAASSAATIVAAKISGRKSRANPMKTAATSAAGTIATEFGGSIAGRFVRNLIGGLMR</sequence>
<dbReference type="InterPro" id="IPR051162">
    <property type="entry name" value="T4SS_component"/>
</dbReference>
<name>A0A0M4LWD7_9SPHN</name>
<keyword evidence="3" id="KW-1185">Reference proteome</keyword>
<feature type="domain" description="AAA+ ATPase" evidence="1">
    <location>
        <begin position="22"/>
        <end position="330"/>
    </location>
</feature>
<dbReference type="OrthoDB" id="9758751at2"/>
<gene>
    <name evidence="2" type="ORF">AMC99_02342</name>
</gene>
<dbReference type="Gene3D" id="3.40.50.300">
    <property type="entry name" value="P-loop containing nucleotide triphosphate hydrolases"/>
    <property type="match status" value="2"/>
</dbReference>
<protein>
    <submittedName>
        <fullName evidence="2">ATPase component BioM of energizing module of biotin ECF transporter</fullName>
    </submittedName>
</protein>
<accession>A0A0M4LWD7</accession>
<dbReference type="SMART" id="SM00382">
    <property type="entry name" value="AAA"/>
    <property type="match status" value="1"/>
</dbReference>
<dbReference type="Proteomes" id="UP000057938">
    <property type="component" value="Chromosome"/>
</dbReference>
<evidence type="ECO:0000259" key="1">
    <source>
        <dbReference type="SMART" id="SM00382"/>
    </source>
</evidence>
<dbReference type="InterPro" id="IPR003593">
    <property type="entry name" value="AAA+_ATPase"/>
</dbReference>
<dbReference type="PANTHER" id="PTHR30121:SF6">
    <property type="entry name" value="SLR6007 PROTEIN"/>
    <property type="match status" value="1"/>
</dbReference>
<organism evidence="2 3">
    <name type="scientific">Altererythrobacter epoxidivorans</name>
    <dbReference type="NCBI Taxonomy" id="361183"/>
    <lineage>
        <taxon>Bacteria</taxon>
        <taxon>Pseudomonadati</taxon>
        <taxon>Pseudomonadota</taxon>
        <taxon>Alphaproteobacteria</taxon>
        <taxon>Sphingomonadales</taxon>
        <taxon>Erythrobacteraceae</taxon>
        <taxon>Altererythrobacter</taxon>
    </lineage>
</organism>
<dbReference type="PATRIC" id="fig|361183.4.peg.2300"/>
<dbReference type="KEGG" id="aep:AMC99_02342"/>
<dbReference type="Pfam" id="PF05872">
    <property type="entry name" value="HerA_C"/>
    <property type="match status" value="1"/>
</dbReference>
<dbReference type="EMBL" id="CP012669">
    <property type="protein sequence ID" value="ALE17617.1"/>
    <property type="molecule type" value="Genomic_DNA"/>
</dbReference>
<dbReference type="InterPro" id="IPR033186">
    <property type="entry name" value="HerA_C"/>
</dbReference>